<gene>
    <name evidence="7" type="ORF">GRX66_15805</name>
</gene>
<feature type="transmembrane region" description="Helical" evidence="6">
    <location>
        <begin position="226"/>
        <end position="246"/>
    </location>
</feature>
<proteinExistence type="inferred from homology"/>
<evidence type="ECO:0000256" key="1">
    <source>
        <dbReference type="ARBA" id="ARBA00004141"/>
    </source>
</evidence>
<evidence type="ECO:0000313" key="7">
    <source>
        <dbReference type="EMBL" id="MXR21991.1"/>
    </source>
</evidence>
<dbReference type="Proteomes" id="UP000471521">
    <property type="component" value="Unassembled WGS sequence"/>
</dbReference>
<comment type="similarity">
    <text evidence="2">Belongs to the archaeal/bacterial/fungal opsin family.</text>
</comment>
<dbReference type="Gene3D" id="1.20.1070.10">
    <property type="entry name" value="Rhodopsin 7-helix transmembrane proteins"/>
    <property type="match status" value="1"/>
</dbReference>
<protein>
    <submittedName>
        <fullName evidence="7">Bacteriorhodopsin</fullName>
    </submittedName>
</protein>
<dbReference type="SMART" id="SM01021">
    <property type="entry name" value="Bac_rhodopsin"/>
    <property type="match status" value="1"/>
</dbReference>
<comment type="subcellular location">
    <subcellularLocation>
        <location evidence="1">Membrane</location>
        <topology evidence="1">Multi-pass membrane protein</topology>
    </subcellularLocation>
</comment>
<feature type="transmembrane region" description="Helical" evidence="6">
    <location>
        <begin position="158"/>
        <end position="176"/>
    </location>
</feature>
<feature type="transmembrane region" description="Helical" evidence="6">
    <location>
        <begin position="252"/>
        <end position="272"/>
    </location>
</feature>
<keyword evidence="3 6" id="KW-0812">Transmembrane</keyword>
<feature type="transmembrane region" description="Helical" evidence="6">
    <location>
        <begin position="66"/>
        <end position="84"/>
    </location>
</feature>
<keyword evidence="8" id="KW-1185">Reference proteome</keyword>
<feature type="transmembrane region" description="Helical" evidence="6">
    <location>
        <begin position="182"/>
        <end position="206"/>
    </location>
</feature>
<evidence type="ECO:0000256" key="3">
    <source>
        <dbReference type="ARBA" id="ARBA00022692"/>
    </source>
</evidence>
<accession>A0A6B0SR13</accession>
<organism evidence="7 8">
    <name type="scientific">Halobacterium bonnevillei</name>
    <dbReference type="NCBI Taxonomy" id="2692200"/>
    <lineage>
        <taxon>Archaea</taxon>
        <taxon>Methanobacteriati</taxon>
        <taxon>Methanobacteriota</taxon>
        <taxon>Stenosarchaea group</taxon>
        <taxon>Halobacteria</taxon>
        <taxon>Halobacteriales</taxon>
        <taxon>Halobacteriaceae</taxon>
        <taxon>Halobacterium</taxon>
    </lineage>
</organism>
<evidence type="ECO:0000313" key="8">
    <source>
        <dbReference type="Proteomes" id="UP000471521"/>
    </source>
</evidence>
<dbReference type="GO" id="GO:0016020">
    <property type="term" value="C:membrane"/>
    <property type="evidence" value="ECO:0007669"/>
    <property type="project" value="UniProtKB-SubCell"/>
</dbReference>
<reference evidence="7 8" key="1">
    <citation type="submission" date="2019-12" db="EMBL/GenBank/DDBJ databases">
        <title>Isolation and characterization of three novel carbon monoxide-oxidizing members of Halobacteria from salione crusts and soils.</title>
        <authorList>
            <person name="Myers M.R."/>
            <person name="King G.M."/>
        </authorList>
    </citation>
    <scope>NUCLEOTIDE SEQUENCE [LARGE SCALE GENOMIC DNA]</scope>
    <source>
        <strain evidence="7 8">PCN9</strain>
    </source>
</reference>
<evidence type="ECO:0000256" key="5">
    <source>
        <dbReference type="ARBA" id="ARBA00023136"/>
    </source>
</evidence>
<feature type="transmembrane region" description="Helical" evidence="6">
    <location>
        <begin position="133"/>
        <end position="151"/>
    </location>
</feature>
<dbReference type="SUPFAM" id="SSF81321">
    <property type="entry name" value="Family A G protein-coupled receptor-like"/>
    <property type="match status" value="1"/>
</dbReference>
<evidence type="ECO:0000256" key="4">
    <source>
        <dbReference type="ARBA" id="ARBA00022989"/>
    </source>
</evidence>
<evidence type="ECO:0000256" key="2">
    <source>
        <dbReference type="ARBA" id="ARBA00008130"/>
    </source>
</evidence>
<feature type="non-terminal residue" evidence="7">
    <location>
        <position position="1"/>
    </location>
</feature>
<evidence type="ECO:0000256" key="6">
    <source>
        <dbReference type="SAM" id="Phobius"/>
    </source>
</evidence>
<dbReference type="OrthoDB" id="330248at2157"/>
<dbReference type="RefSeq" id="WP_159527395.1">
    <property type="nucleotide sequence ID" value="NZ_WUUU01000182.1"/>
</dbReference>
<dbReference type="AlphaFoldDB" id="A0A6B0SR13"/>
<keyword evidence="5 6" id="KW-0472">Membrane</keyword>
<dbReference type="EMBL" id="WUUU01000182">
    <property type="protein sequence ID" value="MXR21991.1"/>
    <property type="molecule type" value="Genomic_DNA"/>
</dbReference>
<dbReference type="InterPro" id="IPR001425">
    <property type="entry name" value="Arc/bac/fun_rhodopsins"/>
</dbReference>
<comment type="caution">
    <text evidence="7">The sequence shown here is derived from an EMBL/GenBank/DDBJ whole genome shotgun (WGS) entry which is preliminary data.</text>
</comment>
<feature type="transmembrane region" description="Helical" evidence="6">
    <location>
        <begin position="96"/>
        <end position="121"/>
    </location>
</feature>
<sequence length="301" mass="31838">PTRRRPTIRATSGERADGLVERTGASGTCCRRSRRETSTAARLRSLAQVQELRPAWRVMAMISETGVYAAGAVVSALAAVVSVAKLRGIPGRIRRYYSLATFLLVLAAASSALMAAGVGAMTVNGYEVTLPSFLNDLVAYSVLWGITGLLADADRRMLAVVAGLPFLQVVAFQVAATSSGATALAASAFVIGGHVVLAGLFLGPIWRGCSHLPERRQLLHWKARNLLLFLIGMLIVYAFLSLAGVFDAFATVVLNQYISVLIRIGFAAFLFANVDALEADRDGVQPIDTAESGVSGAEPAT</sequence>
<keyword evidence="4 6" id="KW-1133">Transmembrane helix</keyword>
<name>A0A6B0SR13_9EURY</name>